<sequence length="121" mass="13618">MPRISKCRRVCAEPKCRLFLPGTGGQRECVVINVEELEALRLCDLEGLDQEEAARHMDVSRGTVQRILTAARRKAALALVDGKSISIEGGHYTVTDMRFQCSQNCMQCPYRWGEDSTTQKK</sequence>
<dbReference type="AlphaFoldDB" id="A0A7I8D752"/>
<accession>A0A7I8D752</accession>
<dbReference type="Gene3D" id="1.10.10.10">
    <property type="entry name" value="Winged helix-like DNA-binding domain superfamily/Winged helix DNA-binding domain"/>
    <property type="match status" value="1"/>
</dbReference>
<name>A0A7I8D752_9FIRM</name>
<dbReference type="HAMAP" id="MF_00674">
    <property type="entry name" value="UPF0251"/>
    <property type="match status" value="1"/>
</dbReference>
<dbReference type="EMBL" id="AP023321">
    <property type="protein sequence ID" value="BCI60464.1"/>
    <property type="molecule type" value="Genomic_DNA"/>
</dbReference>
<dbReference type="PANTHER" id="PTHR37478">
    <property type="match status" value="1"/>
</dbReference>
<proteinExistence type="inferred from homology"/>
<evidence type="ECO:0000256" key="2">
    <source>
        <dbReference type="HAMAP-Rule" id="MF_00674"/>
    </source>
</evidence>
<dbReference type="Proteomes" id="UP000593890">
    <property type="component" value="Chromosome"/>
</dbReference>
<evidence type="ECO:0000313" key="3">
    <source>
        <dbReference type="EMBL" id="BCI60464.1"/>
    </source>
</evidence>
<protein>
    <recommendedName>
        <fullName evidence="2">UPF0251 protein C12CBH8_11030</fullName>
    </recommendedName>
</protein>
<dbReference type="SUPFAM" id="SSF88659">
    <property type="entry name" value="Sigma3 and sigma4 domains of RNA polymerase sigma factors"/>
    <property type="match status" value="1"/>
</dbReference>
<organism evidence="3 4">
    <name type="scientific">Solibaculum mannosilyticum</name>
    <dbReference type="NCBI Taxonomy" id="2780922"/>
    <lineage>
        <taxon>Bacteria</taxon>
        <taxon>Bacillati</taxon>
        <taxon>Bacillota</taxon>
        <taxon>Clostridia</taxon>
        <taxon>Eubacteriales</taxon>
        <taxon>Oscillospiraceae</taxon>
        <taxon>Solibaculum</taxon>
    </lineage>
</organism>
<reference evidence="4" key="1">
    <citation type="submission" date="2020-07" db="EMBL/GenBank/DDBJ databases">
        <title>Complete genome sequencing of Clostridia bacterium strain 12CBH8.</title>
        <authorList>
            <person name="Sakamoto M."/>
            <person name="Murakami T."/>
            <person name="Mori H."/>
        </authorList>
    </citation>
    <scope>NUCLEOTIDE SEQUENCE [LARGE SCALE GENOMIC DNA]</scope>
    <source>
        <strain evidence="4">12CBH8</strain>
    </source>
</reference>
<comment type="similarity">
    <text evidence="1 2">Belongs to the UPF0251 family.</text>
</comment>
<gene>
    <name evidence="3" type="ORF">C12CBH8_11030</name>
</gene>
<keyword evidence="4" id="KW-1185">Reference proteome</keyword>
<dbReference type="Pfam" id="PF02001">
    <property type="entry name" value="DUF134"/>
    <property type="match status" value="1"/>
</dbReference>
<dbReference type="RefSeq" id="WP_090266327.1">
    <property type="nucleotide sequence ID" value="NZ_AP023321.1"/>
</dbReference>
<evidence type="ECO:0000313" key="4">
    <source>
        <dbReference type="Proteomes" id="UP000593890"/>
    </source>
</evidence>
<dbReference type="InterPro" id="IPR036388">
    <property type="entry name" value="WH-like_DNA-bd_sf"/>
</dbReference>
<evidence type="ECO:0000256" key="1">
    <source>
        <dbReference type="ARBA" id="ARBA00009350"/>
    </source>
</evidence>
<dbReference type="PANTHER" id="PTHR37478:SF2">
    <property type="entry name" value="UPF0251 PROTEIN TK0562"/>
    <property type="match status" value="1"/>
</dbReference>
<dbReference type="InterPro" id="IPR013324">
    <property type="entry name" value="RNA_pol_sigma_r3/r4-like"/>
</dbReference>
<dbReference type="InterPro" id="IPR002852">
    <property type="entry name" value="UPF0251"/>
</dbReference>
<dbReference type="KEGG" id="sman:C12CBH8_11030"/>